<evidence type="ECO:0000259" key="2">
    <source>
        <dbReference type="Pfam" id="PF02371"/>
    </source>
</evidence>
<dbReference type="Pfam" id="PF01548">
    <property type="entry name" value="DEDD_Tnp_IS110"/>
    <property type="match status" value="1"/>
</dbReference>
<dbReference type="Pfam" id="PF02371">
    <property type="entry name" value="Transposase_20"/>
    <property type="match status" value="1"/>
</dbReference>
<keyword evidence="4" id="KW-1185">Reference proteome</keyword>
<dbReference type="InterPro" id="IPR002525">
    <property type="entry name" value="Transp_IS110-like_N"/>
</dbReference>
<name>A0ABZ0V4T2_9RHOB</name>
<feature type="domain" description="Transposase IS116/IS110/IS902 C-terminal" evidence="2">
    <location>
        <begin position="212"/>
        <end position="295"/>
    </location>
</feature>
<evidence type="ECO:0000313" key="3">
    <source>
        <dbReference type="EMBL" id="WPZ23521.1"/>
    </source>
</evidence>
<proteinExistence type="predicted"/>
<protein>
    <submittedName>
        <fullName evidence="3">IS110 family transposase</fullName>
    </submittedName>
</protein>
<dbReference type="EMBL" id="CP139727">
    <property type="protein sequence ID" value="WPZ23521.1"/>
    <property type="molecule type" value="Genomic_DNA"/>
</dbReference>
<evidence type="ECO:0000313" key="4">
    <source>
        <dbReference type="Proteomes" id="UP001326567"/>
    </source>
</evidence>
<dbReference type="InterPro" id="IPR003346">
    <property type="entry name" value="Transposase_20"/>
</dbReference>
<organism evidence="3 4">
    <name type="scientific">Sulfitobacter faviae</name>
    <dbReference type="NCBI Taxonomy" id="1775881"/>
    <lineage>
        <taxon>Bacteria</taxon>
        <taxon>Pseudomonadati</taxon>
        <taxon>Pseudomonadota</taxon>
        <taxon>Alphaproteobacteria</taxon>
        <taxon>Rhodobacterales</taxon>
        <taxon>Roseobacteraceae</taxon>
        <taxon>Sulfitobacter</taxon>
    </lineage>
</organism>
<dbReference type="NCBIfam" id="NF033542">
    <property type="entry name" value="transpos_IS110"/>
    <property type="match status" value="1"/>
</dbReference>
<reference evidence="3 4" key="1">
    <citation type="submission" date="2023-11" db="EMBL/GenBank/DDBJ databases">
        <title>From the Deep-Sea to the Surface: Bacterial Genomes Isolated from the Moytirra Hydrothermal Vent Plume.</title>
        <authorList>
            <person name="Major S.R."/>
        </authorList>
    </citation>
    <scope>NUCLEOTIDE SEQUENCE [LARGE SCALE GENOMIC DNA]</scope>
    <source>
        <strain evidence="3 4">OXR-9</strain>
        <plasmid evidence="3 4">unnamed02</plasmid>
    </source>
</reference>
<keyword evidence="3" id="KW-0614">Plasmid</keyword>
<geneLocation type="plasmid" evidence="3 4">
    <name>unnamed02</name>
</geneLocation>
<dbReference type="PANTHER" id="PTHR33055:SF3">
    <property type="entry name" value="PUTATIVE TRANSPOSASE FOR IS117-RELATED"/>
    <property type="match status" value="1"/>
</dbReference>
<gene>
    <name evidence="3" type="ORF">T7987_17580</name>
</gene>
<dbReference type="PANTHER" id="PTHR33055">
    <property type="entry name" value="TRANSPOSASE FOR INSERTION SEQUENCE ELEMENT IS1111A"/>
    <property type="match status" value="1"/>
</dbReference>
<evidence type="ECO:0000259" key="1">
    <source>
        <dbReference type="Pfam" id="PF01548"/>
    </source>
</evidence>
<dbReference type="RefSeq" id="WP_322329890.1">
    <property type="nucleotide sequence ID" value="NZ_CP139727.1"/>
</dbReference>
<dbReference type="Proteomes" id="UP001326567">
    <property type="component" value="Plasmid unnamed02"/>
</dbReference>
<sequence length="349" mass="38426">MKIFVGIDVSLASSAVCVLDERGQILKQAQIVSEPEAYISFLSDLPWPIEAIGLEAGPLSQWLHRGLKEAGFELILMETRQVKAVLKAMPVKTDRRDAEGIARLLCMGWFRPVHCKSVSAQEMRALLSARKAVQKALLDIEQSLRGVLRNFGLKLGPVSKIRYEARIRELVAGNSALEAASAAILRARAVLRSELSALERRVLALARHDDACRLMMTMPGVGAVVALTVRSAIDDPRRFHSSRDIGPWAGLTPRREQSGERDVSGRITKAGDASLRTALFNAATVLMHRAKPCWLKAWGLQVAKRRGQKRATVAVARRIGVVLHRMWLDGTEFRMKRCSNEAPGTAATA</sequence>
<dbReference type="InterPro" id="IPR047650">
    <property type="entry name" value="Transpos_IS110"/>
</dbReference>
<accession>A0ABZ0V4T2</accession>
<feature type="domain" description="Transposase IS110-like N-terminal" evidence="1">
    <location>
        <begin position="5"/>
        <end position="150"/>
    </location>
</feature>